<dbReference type="PANTHER" id="PTHR19328">
    <property type="entry name" value="HEDGEHOG-INTERACTING PROTEIN"/>
    <property type="match status" value="1"/>
</dbReference>
<dbReference type="RefSeq" id="WP_406695931.1">
    <property type="nucleotide sequence ID" value="NZ_CP155447.1"/>
</dbReference>
<dbReference type="EMBL" id="CP155447">
    <property type="protein sequence ID" value="XBH03195.1"/>
    <property type="molecule type" value="Genomic_DNA"/>
</dbReference>
<proteinExistence type="predicted"/>
<dbReference type="SUPFAM" id="SSF46626">
    <property type="entry name" value="Cytochrome c"/>
    <property type="match status" value="1"/>
</dbReference>
<keyword evidence="2 4" id="KW-0479">Metal-binding</keyword>
<reference evidence="6" key="1">
    <citation type="submission" date="2024-05" db="EMBL/GenBank/DDBJ databases">
        <title>Planctomycetes of the genus Singulisphaera possess chitinolytic capabilities.</title>
        <authorList>
            <person name="Ivanova A."/>
        </authorList>
    </citation>
    <scope>NUCLEOTIDE SEQUENCE</scope>
    <source>
        <strain evidence="6">Ch08T</strain>
    </source>
</reference>
<dbReference type="InterPro" id="IPR013427">
    <property type="entry name" value="Haem-bd_dom_put"/>
</dbReference>
<evidence type="ECO:0000256" key="4">
    <source>
        <dbReference type="PROSITE-ProRule" id="PRU00433"/>
    </source>
</evidence>
<dbReference type="InterPro" id="IPR009056">
    <property type="entry name" value="Cyt_c-like_dom"/>
</dbReference>
<dbReference type="NCBIfam" id="TIGR02603">
    <property type="entry name" value="CxxCH_TIGR02603"/>
    <property type="match status" value="1"/>
</dbReference>
<evidence type="ECO:0000313" key="6">
    <source>
        <dbReference type="EMBL" id="XBH03195.1"/>
    </source>
</evidence>
<feature type="domain" description="Cytochrome c" evidence="5">
    <location>
        <begin position="761"/>
        <end position="897"/>
    </location>
</feature>
<dbReference type="PANTHER" id="PTHR19328:SF75">
    <property type="entry name" value="ALDOSE SUGAR DEHYDROGENASE YLII"/>
    <property type="match status" value="1"/>
</dbReference>
<name>A0AAU7CDJ8_9BACT</name>
<dbReference type="Gene3D" id="1.10.760.10">
    <property type="entry name" value="Cytochrome c-like domain"/>
    <property type="match status" value="1"/>
</dbReference>
<dbReference type="GO" id="GO:0020037">
    <property type="term" value="F:heme binding"/>
    <property type="evidence" value="ECO:0007669"/>
    <property type="project" value="InterPro"/>
</dbReference>
<keyword evidence="1 4" id="KW-0349">Heme</keyword>
<organism evidence="6">
    <name type="scientific">Singulisphaera sp. Ch08</name>
    <dbReference type="NCBI Taxonomy" id="3120278"/>
    <lineage>
        <taxon>Bacteria</taxon>
        <taxon>Pseudomonadati</taxon>
        <taxon>Planctomycetota</taxon>
        <taxon>Planctomycetia</taxon>
        <taxon>Isosphaerales</taxon>
        <taxon>Isosphaeraceae</taxon>
        <taxon>Singulisphaera</taxon>
    </lineage>
</organism>
<evidence type="ECO:0000256" key="2">
    <source>
        <dbReference type="ARBA" id="ARBA00022723"/>
    </source>
</evidence>
<dbReference type="InterPro" id="IPR011041">
    <property type="entry name" value="Quinoprot_gluc/sorb_DH_b-prop"/>
</dbReference>
<dbReference type="InterPro" id="IPR036909">
    <property type="entry name" value="Cyt_c-like_dom_sf"/>
</dbReference>
<dbReference type="Gene3D" id="2.120.10.30">
    <property type="entry name" value="TolB, C-terminal domain"/>
    <property type="match status" value="1"/>
</dbReference>
<dbReference type="GO" id="GO:0046872">
    <property type="term" value="F:metal ion binding"/>
    <property type="evidence" value="ECO:0007669"/>
    <property type="project" value="UniProtKB-KW"/>
</dbReference>
<dbReference type="SUPFAM" id="SSF50952">
    <property type="entry name" value="Soluble quinoprotein glucose dehydrogenase"/>
    <property type="match status" value="1"/>
</dbReference>
<evidence type="ECO:0000256" key="1">
    <source>
        <dbReference type="ARBA" id="ARBA00022617"/>
    </source>
</evidence>
<dbReference type="Pfam" id="PF00034">
    <property type="entry name" value="Cytochrom_C"/>
    <property type="match status" value="1"/>
</dbReference>
<evidence type="ECO:0000256" key="3">
    <source>
        <dbReference type="ARBA" id="ARBA00023004"/>
    </source>
</evidence>
<dbReference type="AlphaFoldDB" id="A0AAU7CDJ8"/>
<dbReference type="Pfam" id="PF07995">
    <property type="entry name" value="GSDH"/>
    <property type="match status" value="1"/>
</dbReference>
<sequence length="905" mass="100260">MRSSYTRDVAGCALVALTFLVGFSLTTPAGAESPFGLSKRVPWNSTRLVGSPEPPLPYTVEKTFTKLTWKKPIYLAEEPGTDLLWVIQEGIAAEQGSRIVRIKDDPATEASELVLDIPKNLVYSVCFHPDYISNGYVYLFSNGPRSASERMNQITRYTVERQSPHKIIPKSEVLIIEWQSSGHDGGDMTFGLDGMFYITTGDGSSDSDTYVSGQTLNDLLGSVLRIDVNKRIGNQAYAVPSDNPFLKTPGARPEIWAYGLRNPWRMGCDAKTGHIWVGTNGQDQWETAHLIGRGENYGWSVYEGSHPFYLERKRGPTPHVPPTIEHSHAEFRSLTGGVVYYGDKLPDLNGAYIYGDYASGRIWGMKHDGQRVLWHRELADTSLLIASFRVDHHGELLIVDHGGGINRLVPAPKDAARTPFPTLLSQTGLFISTANHTIDPAVIPYSVNATGWTDGARAERFMVVPGELKVGFDQGRGWEFPDHTALMQSLTLEREPGNAATRFRVETRIMLREQGEWTGYSYRWNDQQTDATLVNRNGEEADFAMAGPGPQQPGARLKWRFPSRSECMACHSRAAGFVLGVTGSQLNREHDYNGVRDNQLRTLEHIGLFTKALPKAPKDLDTLIDPQDSSQDLERRARTYLQVNCSVCHIEAGGGNAKMVLTLAAPREKMGLLDARPQHDTFGISNAMLVAPGDPERSALVRRLSVRGRGQMPPLVTNRVDDQAVTLLRDWIAQLKPQQTFVKAWEMSDLLPELDQLKSGRSLETGRKVFRETGCIECHRFEGDGGSVGPDLTGIGHRLNSQDLLESILLPSKVIADEYAGVLIETADGAVVTGRVEREDDQVVVLRPPGSGDLLSVEKANILQRRRSELSNMPLGIVNVLRKEQVLDLLGYLQSEQEPKKSGTQ</sequence>
<gene>
    <name evidence="6" type="ORF">V5E97_33545</name>
</gene>
<dbReference type="InterPro" id="IPR012938">
    <property type="entry name" value="Glc/Sorbosone_DH"/>
</dbReference>
<dbReference type="PROSITE" id="PS51007">
    <property type="entry name" value="CYTC"/>
    <property type="match status" value="1"/>
</dbReference>
<accession>A0AAU7CDJ8</accession>
<dbReference type="InterPro" id="IPR011042">
    <property type="entry name" value="6-blade_b-propeller_TolB-like"/>
</dbReference>
<evidence type="ECO:0000259" key="5">
    <source>
        <dbReference type="PROSITE" id="PS51007"/>
    </source>
</evidence>
<keyword evidence="3 4" id="KW-0408">Iron</keyword>
<protein>
    <submittedName>
        <fullName evidence="6">PQQ-dependent sugar dehydrogenase</fullName>
    </submittedName>
</protein>
<dbReference type="GO" id="GO:0009055">
    <property type="term" value="F:electron transfer activity"/>
    <property type="evidence" value="ECO:0007669"/>
    <property type="project" value="InterPro"/>
</dbReference>